<gene>
    <name evidence="9" type="ORF">BG454_02475</name>
</gene>
<comment type="similarity">
    <text evidence="2 7">Belongs to the complex I subunit 3 family.</text>
</comment>
<dbReference type="InterPro" id="IPR038430">
    <property type="entry name" value="NDAH_ubi_oxred_su3_sf"/>
</dbReference>
<evidence type="ECO:0000256" key="7">
    <source>
        <dbReference type="RuleBase" id="RU003639"/>
    </source>
</evidence>
<dbReference type="OrthoDB" id="9791970at2"/>
<feature type="transmembrane region" description="Helical" evidence="8">
    <location>
        <begin position="38"/>
        <end position="58"/>
    </location>
</feature>
<keyword evidence="10" id="KW-1185">Reference proteome</keyword>
<dbReference type="Proteomes" id="UP000228948">
    <property type="component" value="Chromosome"/>
</dbReference>
<evidence type="ECO:0000256" key="2">
    <source>
        <dbReference type="ARBA" id="ARBA00008472"/>
    </source>
</evidence>
<dbReference type="Pfam" id="PF00507">
    <property type="entry name" value="Oxidored_q4"/>
    <property type="match status" value="1"/>
</dbReference>
<dbReference type="GO" id="GO:0005886">
    <property type="term" value="C:plasma membrane"/>
    <property type="evidence" value="ECO:0007669"/>
    <property type="project" value="UniProtKB-SubCell"/>
</dbReference>
<keyword evidence="5 8" id="KW-1133">Transmembrane helix</keyword>
<comment type="subcellular location">
    <subcellularLocation>
        <location evidence="7">Cell membrane</location>
        <topology evidence="7">Multi-pass membrane protein</topology>
    </subcellularLocation>
    <subcellularLocation>
        <location evidence="1">Membrane</location>
    </subcellularLocation>
</comment>
<dbReference type="KEGG" id="rbg:BG454_02475"/>
<keyword evidence="3" id="KW-0813">Transport</keyword>
<accession>A0A2K8KDW5</accession>
<organism evidence="9 10">
    <name type="scientific">Roseinatronobacter bogoriensis subsp. barguzinensis</name>
    <dbReference type="NCBI Taxonomy" id="441209"/>
    <lineage>
        <taxon>Bacteria</taxon>
        <taxon>Pseudomonadati</taxon>
        <taxon>Pseudomonadota</taxon>
        <taxon>Alphaproteobacteria</taxon>
        <taxon>Rhodobacterales</taxon>
        <taxon>Paracoccaceae</taxon>
        <taxon>Roseinatronobacter</taxon>
    </lineage>
</organism>
<dbReference type="GO" id="GO:0030964">
    <property type="term" value="C:NADH dehydrogenase complex"/>
    <property type="evidence" value="ECO:0007669"/>
    <property type="project" value="TreeGrafter"/>
</dbReference>
<comment type="function">
    <text evidence="7">NDH-1 shuttles electrons from NADH, via FMN and iron-sulfur (Fe-S) centers, to quinones in the respiratory chain.</text>
</comment>
<protein>
    <recommendedName>
        <fullName evidence="7">NADH-quinone oxidoreductase subunit</fullName>
        <ecNumber evidence="7">7.1.1.-</ecNumber>
    </recommendedName>
</protein>
<reference evidence="9 10" key="1">
    <citation type="submission" date="2017-11" db="EMBL/GenBank/DDBJ databases">
        <title>Revised Sequence and Annotation of the Rhodobaca barguzinensis strain alga05 Genome.</title>
        <authorList>
            <person name="Kopejtka K."/>
            <person name="Tomasch J.M."/>
            <person name="Bunk B."/>
            <person name="Koblizek M."/>
        </authorList>
    </citation>
    <scope>NUCLEOTIDE SEQUENCE [LARGE SCALE GENOMIC DNA]</scope>
    <source>
        <strain evidence="10">alga05</strain>
    </source>
</reference>
<evidence type="ECO:0000256" key="3">
    <source>
        <dbReference type="ARBA" id="ARBA00022448"/>
    </source>
</evidence>
<name>A0A2K8KDW5_9RHOB</name>
<proteinExistence type="inferred from homology"/>
<dbReference type="STRING" id="441209.GCA_001870665_00730"/>
<keyword evidence="7" id="KW-0874">Quinone</keyword>
<dbReference type="GO" id="GO:0008137">
    <property type="term" value="F:NADH dehydrogenase (ubiquinone) activity"/>
    <property type="evidence" value="ECO:0007669"/>
    <property type="project" value="InterPro"/>
</dbReference>
<dbReference type="Gene3D" id="1.20.58.1610">
    <property type="entry name" value="NADH:ubiquinone/plastoquinone oxidoreductase, chain 3"/>
    <property type="match status" value="1"/>
</dbReference>
<dbReference type="PANTHER" id="PTHR11058:SF21">
    <property type="entry name" value="NADH-QUINONE OXIDOREDUCTASE SUBUNIT A"/>
    <property type="match status" value="1"/>
</dbReference>
<dbReference type="PANTHER" id="PTHR11058">
    <property type="entry name" value="NADH-UBIQUINONE OXIDOREDUCTASE CHAIN 3"/>
    <property type="match status" value="1"/>
</dbReference>
<dbReference type="AlphaFoldDB" id="A0A2K8KDW5"/>
<evidence type="ECO:0000256" key="1">
    <source>
        <dbReference type="ARBA" id="ARBA00004370"/>
    </source>
</evidence>
<feature type="transmembrane region" description="Helical" evidence="8">
    <location>
        <begin position="70"/>
        <end position="89"/>
    </location>
</feature>
<keyword evidence="7" id="KW-0520">NAD</keyword>
<keyword evidence="6 8" id="KW-0472">Membrane</keyword>
<comment type="catalytic activity">
    <reaction evidence="7">
        <text>a quinone + NADH + 5 H(+)(in) = a quinol + NAD(+) + 4 H(+)(out)</text>
        <dbReference type="Rhea" id="RHEA:57888"/>
        <dbReference type="ChEBI" id="CHEBI:15378"/>
        <dbReference type="ChEBI" id="CHEBI:24646"/>
        <dbReference type="ChEBI" id="CHEBI:57540"/>
        <dbReference type="ChEBI" id="CHEBI:57945"/>
        <dbReference type="ChEBI" id="CHEBI:132124"/>
    </reaction>
</comment>
<evidence type="ECO:0000256" key="5">
    <source>
        <dbReference type="ARBA" id="ARBA00022989"/>
    </source>
</evidence>
<evidence type="ECO:0000313" key="9">
    <source>
        <dbReference type="EMBL" id="ATX67621.1"/>
    </source>
</evidence>
<sequence length="109" mass="11214">MGVAKLLRTPGRAKDRWGVYESGAPADAAANAPVPASYFQIAAFFVIFDFEAALLYTWALTAVEAGTAGLVAAGIFIGALLLALLYLWLDGALDVGARPEGSAKPEGAG</sequence>
<dbReference type="EC" id="7.1.1.-" evidence="7"/>
<evidence type="ECO:0000313" key="10">
    <source>
        <dbReference type="Proteomes" id="UP000228948"/>
    </source>
</evidence>
<dbReference type="GO" id="GO:0048038">
    <property type="term" value="F:quinone binding"/>
    <property type="evidence" value="ECO:0007669"/>
    <property type="project" value="UniProtKB-KW"/>
</dbReference>
<dbReference type="InterPro" id="IPR000440">
    <property type="entry name" value="NADH_UbQ/plastoQ_OxRdtase_su3"/>
</dbReference>
<dbReference type="EMBL" id="CP024899">
    <property type="protein sequence ID" value="ATX67621.1"/>
    <property type="molecule type" value="Genomic_DNA"/>
</dbReference>
<keyword evidence="4 7" id="KW-0812">Transmembrane</keyword>
<evidence type="ECO:0000256" key="8">
    <source>
        <dbReference type="SAM" id="Phobius"/>
    </source>
</evidence>
<evidence type="ECO:0000256" key="6">
    <source>
        <dbReference type="ARBA" id="ARBA00023136"/>
    </source>
</evidence>
<evidence type="ECO:0000256" key="4">
    <source>
        <dbReference type="ARBA" id="ARBA00022692"/>
    </source>
</evidence>